<keyword evidence="2" id="KW-1185">Reference proteome</keyword>
<comment type="caution">
    <text evidence="1">The sequence shown here is derived from an EMBL/GenBank/DDBJ whole genome shotgun (WGS) entry which is preliminary data.</text>
</comment>
<dbReference type="AlphaFoldDB" id="A0A9X0YX19"/>
<evidence type="ECO:0000313" key="1">
    <source>
        <dbReference type="EMBL" id="MBP2079641.1"/>
    </source>
</evidence>
<dbReference type="EMBL" id="JAGGMB010000019">
    <property type="protein sequence ID" value="MBP2079641.1"/>
    <property type="molecule type" value="Genomic_DNA"/>
</dbReference>
<proteinExistence type="predicted"/>
<reference evidence="1" key="1">
    <citation type="submission" date="2021-03" db="EMBL/GenBank/DDBJ databases">
        <title>Genomic Encyclopedia of Type Strains, Phase IV (KMG-IV): sequencing the most valuable type-strain genomes for metagenomic binning, comparative biology and taxonomic classification.</title>
        <authorList>
            <person name="Goeker M."/>
        </authorList>
    </citation>
    <scope>NUCLEOTIDE SEQUENCE</scope>
    <source>
        <strain evidence="1">DSM 107338</strain>
    </source>
</reference>
<dbReference type="OrthoDB" id="2366231at2"/>
<dbReference type="RefSeq" id="WP_149472874.1">
    <property type="nucleotide sequence ID" value="NZ_JAGGMB010000019.1"/>
</dbReference>
<sequence length="104" mass="12260">MQQMESLTNRFKDLGFSADIPRNREGEKHYFYLAFVKDLSVNTSLVVEGYRKKGYSTYRFSFYKSTYIENGKKINEKVYLENASPIQVLNKVTSFINYLERSSK</sequence>
<evidence type="ECO:0000313" key="2">
    <source>
        <dbReference type="Proteomes" id="UP001138793"/>
    </source>
</evidence>
<gene>
    <name evidence="1" type="ORF">J2Z64_003940</name>
</gene>
<name>A0A9X0YX19_9BACI</name>
<dbReference type="Proteomes" id="UP001138793">
    <property type="component" value="Unassembled WGS sequence"/>
</dbReference>
<organism evidence="1 2">
    <name type="scientific">Oceanobacillus polygoni</name>
    <dbReference type="NCBI Taxonomy" id="1235259"/>
    <lineage>
        <taxon>Bacteria</taxon>
        <taxon>Bacillati</taxon>
        <taxon>Bacillota</taxon>
        <taxon>Bacilli</taxon>
        <taxon>Bacillales</taxon>
        <taxon>Bacillaceae</taxon>
        <taxon>Oceanobacillus</taxon>
    </lineage>
</organism>
<accession>A0A9X0YX19</accession>
<protein>
    <submittedName>
        <fullName evidence="1">Uncharacterized protein</fullName>
    </submittedName>
</protein>